<dbReference type="PROSITE" id="PS51722">
    <property type="entry name" value="G_TR_2"/>
    <property type="match status" value="1"/>
</dbReference>
<evidence type="ECO:0000313" key="11">
    <source>
        <dbReference type="Proteomes" id="UP001234798"/>
    </source>
</evidence>
<comment type="function">
    <text evidence="7 8">Catalyzes the GTP-dependent ribosomal translocation step during translation elongation. During this step, the ribosome changes from the pre-translocational (PRE) to the post-translocational (POST) state as the newly formed A-site-bound peptidyl-tRNA and P-site-bound deacylated tRNA move to the P and E sites, respectively. Catalyzes the coordinated movement of the two tRNA molecules, the mRNA and conformational changes in the ribosome.</text>
</comment>
<dbReference type="SUPFAM" id="SSF54211">
    <property type="entry name" value="Ribosomal protein S5 domain 2-like"/>
    <property type="match status" value="1"/>
</dbReference>
<dbReference type="PANTHER" id="PTHR43261:SF1">
    <property type="entry name" value="RIBOSOME-RELEASING FACTOR 2, MITOCHONDRIAL"/>
    <property type="match status" value="1"/>
</dbReference>
<dbReference type="Pfam" id="PF14492">
    <property type="entry name" value="EFG_III"/>
    <property type="match status" value="1"/>
</dbReference>
<proteinExistence type="inferred from homology"/>
<feature type="domain" description="Tr-type G" evidence="9">
    <location>
        <begin position="8"/>
        <end position="290"/>
    </location>
</feature>
<dbReference type="InterPro" id="IPR031157">
    <property type="entry name" value="G_TR_CS"/>
</dbReference>
<dbReference type="Pfam" id="PF03144">
    <property type="entry name" value="GTP_EFTU_D2"/>
    <property type="match status" value="1"/>
</dbReference>
<dbReference type="CDD" id="cd01886">
    <property type="entry name" value="EF-G"/>
    <property type="match status" value="1"/>
</dbReference>
<dbReference type="SMART" id="SM00838">
    <property type="entry name" value="EFG_C"/>
    <property type="match status" value="1"/>
</dbReference>
<dbReference type="InterPro" id="IPR020568">
    <property type="entry name" value="Ribosomal_Su5_D2-typ_SF"/>
</dbReference>
<dbReference type="Pfam" id="PF00009">
    <property type="entry name" value="GTP_EFTU"/>
    <property type="match status" value="1"/>
</dbReference>
<dbReference type="CDD" id="cd01434">
    <property type="entry name" value="EFG_mtEFG1_IV"/>
    <property type="match status" value="1"/>
</dbReference>
<dbReference type="NCBIfam" id="TIGR00231">
    <property type="entry name" value="small_GTP"/>
    <property type="match status" value="1"/>
</dbReference>
<evidence type="ECO:0000256" key="7">
    <source>
        <dbReference type="ARBA" id="ARBA00024731"/>
    </source>
</evidence>
<dbReference type="InterPro" id="IPR041095">
    <property type="entry name" value="EFG_II"/>
</dbReference>
<dbReference type="InterPro" id="IPR000640">
    <property type="entry name" value="EFG_V-like"/>
</dbReference>
<keyword evidence="3 8" id="KW-0547">Nucleotide-binding</keyword>
<dbReference type="CDD" id="cd04088">
    <property type="entry name" value="EFG_mtEFG_II"/>
    <property type="match status" value="1"/>
</dbReference>
<dbReference type="NCBIfam" id="NF009381">
    <property type="entry name" value="PRK12740.1-5"/>
    <property type="match status" value="1"/>
</dbReference>
<dbReference type="SUPFAM" id="SSF50447">
    <property type="entry name" value="Translation proteins"/>
    <property type="match status" value="1"/>
</dbReference>
<dbReference type="Gene3D" id="3.30.230.10">
    <property type="match status" value="1"/>
</dbReference>
<dbReference type="InterPro" id="IPR009022">
    <property type="entry name" value="EFG_III"/>
</dbReference>
<dbReference type="InterPro" id="IPR035649">
    <property type="entry name" value="EFG_V"/>
</dbReference>
<dbReference type="CDD" id="cd03713">
    <property type="entry name" value="EFG_mtEFG_C"/>
    <property type="match status" value="1"/>
</dbReference>
<evidence type="ECO:0000256" key="3">
    <source>
        <dbReference type="ARBA" id="ARBA00022741"/>
    </source>
</evidence>
<dbReference type="InterPro" id="IPR004540">
    <property type="entry name" value="Transl_elong_EFG/EF2"/>
</dbReference>
<dbReference type="RefSeq" id="WP_306940874.1">
    <property type="nucleotide sequence ID" value="NZ_CP132976.1"/>
</dbReference>
<accession>A0ABY9LXU9</accession>
<keyword evidence="6 8" id="KW-0342">GTP-binding</keyword>
<dbReference type="InterPro" id="IPR047872">
    <property type="entry name" value="EFG_IV"/>
</dbReference>
<gene>
    <name evidence="8 10" type="primary">fusA</name>
    <name evidence="10" type="ORF">RAS12_22065</name>
</gene>
<dbReference type="PANTHER" id="PTHR43261">
    <property type="entry name" value="TRANSLATION ELONGATION FACTOR G-RELATED"/>
    <property type="match status" value="1"/>
</dbReference>
<dbReference type="PROSITE" id="PS00301">
    <property type="entry name" value="G_TR_1"/>
    <property type="match status" value="1"/>
</dbReference>
<comment type="similarity">
    <text evidence="1 8">Belongs to the TRAFAC class translation factor GTPase superfamily. Classic translation factor GTPase family. EF-G/EF-2 subfamily.</text>
</comment>
<dbReference type="Gene3D" id="3.30.70.240">
    <property type="match status" value="1"/>
</dbReference>
<dbReference type="InterPro" id="IPR005225">
    <property type="entry name" value="Small_GTP-bd"/>
</dbReference>
<evidence type="ECO:0000256" key="4">
    <source>
        <dbReference type="ARBA" id="ARBA00022768"/>
    </source>
</evidence>
<dbReference type="InterPro" id="IPR027417">
    <property type="entry name" value="P-loop_NTPase"/>
</dbReference>
<dbReference type="Pfam" id="PF03764">
    <property type="entry name" value="EFG_IV"/>
    <property type="match status" value="1"/>
</dbReference>
<dbReference type="Gene3D" id="3.40.50.300">
    <property type="entry name" value="P-loop containing nucleotide triphosphate hydrolases"/>
    <property type="match status" value="1"/>
</dbReference>
<dbReference type="Gene3D" id="3.30.70.870">
    <property type="entry name" value="Elongation Factor G (Translational Gtpase), domain 3"/>
    <property type="match status" value="1"/>
</dbReference>
<feature type="binding site" evidence="8">
    <location>
        <begin position="142"/>
        <end position="145"/>
    </location>
    <ligand>
        <name>GTP</name>
        <dbReference type="ChEBI" id="CHEBI:37565"/>
    </ligand>
</feature>
<evidence type="ECO:0000259" key="9">
    <source>
        <dbReference type="PROSITE" id="PS51722"/>
    </source>
</evidence>
<keyword evidence="11" id="KW-1185">Reference proteome</keyword>
<feature type="binding site" evidence="8">
    <location>
        <begin position="17"/>
        <end position="24"/>
    </location>
    <ligand>
        <name>GTP</name>
        <dbReference type="ChEBI" id="CHEBI:37565"/>
    </ligand>
</feature>
<evidence type="ECO:0000256" key="1">
    <source>
        <dbReference type="ARBA" id="ARBA00005870"/>
    </source>
</evidence>
<evidence type="ECO:0000313" key="10">
    <source>
        <dbReference type="EMBL" id="WMD19285.1"/>
    </source>
</evidence>
<dbReference type="NCBIfam" id="TIGR00484">
    <property type="entry name" value="EF-G"/>
    <property type="match status" value="1"/>
</dbReference>
<protein>
    <recommendedName>
        <fullName evidence="2 8">Elongation factor G</fullName>
        <shortName evidence="8">EF-G</shortName>
    </recommendedName>
</protein>
<dbReference type="HAMAP" id="MF_00054_B">
    <property type="entry name" value="EF_G_EF_2_B"/>
    <property type="match status" value="1"/>
</dbReference>
<dbReference type="InterPro" id="IPR009000">
    <property type="entry name" value="Transl_B-barrel_sf"/>
</dbReference>
<dbReference type="InterPro" id="IPR005517">
    <property type="entry name" value="Transl_elong_EFG/EF2_IV"/>
</dbReference>
<dbReference type="InterPro" id="IPR000795">
    <property type="entry name" value="T_Tr_GTP-bd_dom"/>
</dbReference>
<dbReference type="Pfam" id="PF00679">
    <property type="entry name" value="EFG_C"/>
    <property type="match status" value="1"/>
</dbReference>
<evidence type="ECO:0000256" key="2">
    <source>
        <dbReference type="ARBA" id="ARBA00017872"/>
    </source>
</evidence>
<dbReference type="SMART" id="SM00889">
    <property type="entry name" value="EFG_IV"/>
    <property type="match status" value="1"/>
</dbReference>
<dbReference type="InterPro" id="IPR035647">
    <property type="entry name" value="EFG_III/V"/>
</dbReference>
<sequence>MARKTPIERYRNIGISAHIDAGKTTTTERILFYTGVNHKIGEVHDGAATMDWMEQEQERGITITSAATTAFWRGMAKNYPEHRINIIDTPGHVDFTIEVERSMRVLDGACMVYCAVGGVQPQSETVWRQANKYGVPRLAFVNKMDRTGANFFKVYDQLKNRLRANPVPIVIPIGAEDTFQGVVDLVKMKAIIWDEASQGIKFDYHEVPAELEGLANEWREKLVEAAAESSEELMNKYLETGSLDEDEINLAIRQRTIAGEIQPMLCGTAFKNKGVQRMLDAVIDYLPSPVDIPAVDGQDDDGNPVTREANDDEKFSALAFKLMSDPFVGQLTFVRVYSGVLKSGDTVYNPIKGKKERIGRILQMHANNREEIKEVLAGDIAAVVGLKDVTTGETLCDIDSHILLERMIFPEPVISQAVEPKSKADQEKMGLALSRLAQEDPSFRVRSDEESGQTIISGMGELHLEILVDRMKREFGVEANVGKPQVAYRETIRKVCEEVEGKFVKQSGGRGQYGHVVLKVEPLPPGGGFEFVDAIKGGVVPREYIPAVDKGIQETLPSGVLAGYPIVDVKVTLFFGSYHDVDSNENAFKMAGSMAFKEGLRKASPVLLEPMMAVEVETPEDYAGTVMGDLSSRRGMVQGMDDMVGGGKTIKAEVPLAEMFGYATSLRSLTQGRATYTMEFKHYSEAPKNVADEVIAARAK</sequence>
<keyword evidence="8" id="KW-0963">Cytoplasm</keyword>
<keyword evidence="4 8" id="KW-0251">Elongation factor</keyword>
<evidence type="ECO:0000256" key="5">
    <source>
        <dbReference type="ARBA" id="ARBA00022917"/>
    </source>
</evidence>
<dbReference type="SUPFAM" id="SSF52540">
    <property type="entry name" value="P-loop containing nucleoside triphosphate hydrolases"/>
    <property type="match status" value="1"/>
</dbReference>
<feature type="binding site" evidence="8">
    <location>
        <begin position="88"/>
        <end position="92"/>
    </location>
    <ligand>
        <name>GTP</name>
        <dbReference type="ChEBI" id="CHEBI:37565"/>
    </ligand>
</feature>
<dbReference type="Proteomes" id="UP001234798">
    <property type="component" value="Chromosome"/>
</dbReference>
<evidence type="ECO:0000256" key="8">
    <source>
        <dbReference type="HAMAP-Rule" id="MF_00054"/>
    </source>
</evidence>
<comment type="subcellular location">
    <subcellularLocation>
        <location evidence="8">Cytoplasm</location>
    </subcellularLocation>
</comment>
<dbReference type="InterPro" id="IPR004161">
    <property type="entry name" value="EFTu-like_2"/>
</dbReference>
<dbReference type="CDD" id="cd16262">
    <property type="entry name" value="EFG_III"/>
    <property type="match status" value="1"/>
</dbReference>
<dbReference type="EMBL" id="CP132976">
    <property type="protein sequence ID" value="WMD19285.1"/>
    <property type="molecule type" value="Genomic_DNA"/>
</dbReference>
<organism evidence="10 11">
    <name type="scientific">Achromobacter seleniivolatilans</name>
    <dbReference type="NCBI Taxonomy" id="3047478"/>
    <lineage>
        <taxon>Bacteria</taxon>
        <taxon>Pseudomonadati</taxon>
        <taxon>Pseudomonadota</taxon>
        <taxon>Betaproteobacteria</taxon>
        <taxon>Burkholderiales</taxon>
        <taxon>Alcaligenaceae</taxon>
        <taxon>Achromobacter</taxon>
    </lineage>
</organism>
<dbReference type="InterPro" id="IPR014721">
    <property type="entry name" value="Ribsml_uS5_D2-typ_fold_subgr"/>
</dbReference>
<reference evidence="10 11" key="1">
    <citation type="submission" date="2023-08" db="EMBL/GenBank/DDBJ databases">
        <title>Achromobacter seleniivolatilans sp. nov., isolated from seleniferous soil.</title>
        <authorList>
            <person name="Zhang S."/>
            <person name="Li K."/>
            <person name="Peng J."/>
            <person name="Zhao Q."/>
            <person name="Wang H."/>
            <person name="Guo Y."/>
        </authorList>
    </citation>
    <scope>NUCLEOTIDE SEQUENCE [LARGE SCALE GENOMIC DNA]</scope>
    <source>
        <strain evidence="10 11">R39</strain>
    </source>
</reference>
<keyword evidence="5 8" id="KW-0648">Protein biosynthesis</keyword>
<name>A0ABY9LXU9_9BURK</name>
<dbReference type="GO" id="GO:0003746">
    <property type="term" value="F:translation elongation factor activity"/>
    <property type="evidence" value="ECO:0007669"/>
    <property type="project" value="UniProtKB-KW"/>
</dbReference>
<dbReference type="Gene3D" id="2.40.30.10">
    <property type="entry name" value="Translation factors"/>
    <property type="match status" value="1"/>
</dbReference>
<dbReference type="SUPFAM" id="SSF54980">
    <property type="entry name" value="EF-G C-terminal domain-like"/>
    <property type="match status" value="2"/>
</dbReference>
<evidence type="ECO:0000256" key="6">
    <source>
        <dbReference type="ARBA" id="ARBA00023134"/>
    </source>
</evidence>
<dbReference type="PRINTS" id="PR00315">
    <property type="entry name" value="ELONGATNFCT"/>
</dbReference>